<reference evidence="1 2" key="1">
    <citation type="submission" date="2018-06" db="EMBL/GenBank/DDBJ databases">
        <title>Genome analysis of cellulolytic fungus Trichoderma lentiforme CFAM-422.</title>
        <authorList>
            <person name="Steindorff A.S."/>
            <person name="Formighieri E.F."/>
            <person name="Midorikawa G.E.O."/>
            <person name="Tamietti M.S."/>
            <person name="Ramos E.Z."/>
            <person name="Silva A.S."/>
            <person name="Bon E.P.S."/>
            <person name="Mendes T.D."/>
            <person name="Damaso M.C.T."/>
            <person name="Favaro L.C.L."/>
        </authorList>
    </citation>
    <scope>NUCLEOTIDE SEQUENCE [LARGE SCALE GENOMIC DNA]</scope>
    <source>
        <strain evidence="1 2">CFAM-422</strain>
    </source>
</reference>
<organism evidence="1 2">
    <name type="scientific">Trichoderma lentiforme</name>
    <dbReference type="NCBI Taxonomy" id="1567552"/>
    <lineage>
        <taxon>Eukaryota</taxon>
        <taxon>Fungi</taxon>
        <taxon>Dikarya</taxon>
        <taxon>Ascomycota</taxon>
        <taxon>Pezizomycotina</taxon>
        <taxon>Sordariomycetes</taxon>
        <taxon>Hypocreomycetidae</taxon>
        <taxon>Hypocreales</taxon>
        <taxon>Hypocreaceae</taxon>
        <taxon>Trichoderma</taxon>
    </lineage>
</organism>
<proteinExistence type="predicted"/>
<dbReference type="AlphaFoldDB" id="A0A9P5C763"/>
<gene>
    <name evidence="1" type="ORF">CFAM422_011598</name>
</gene>
<comment type="caution">
    <text evidence="1">The sequence shown here is derived from an EMBL/GenBank/DDBJ whole genome shotgun (WGS) entry which is preliminary data.</text>
</comment>
<feature type="non-terminal residue" evidence="1">
    <location>
        <position position="1"/>
    </location>
</feature>
<dbReference type="EMBL" id="QLNT01000025">
    <property type="protein sequence ID" value="KAF3059055.1"/>
    <property type="molecule type" value="Genomic_DNA"/>
</dbReference>
<accession>A0A9P5C763</accession>
<evidence type="ECO:0000313" key="1">
    <source>
        <dbReference type="EMBL" id="KAF3059055.1"/>
    </source>
</evidence>
<name>A0A9P5C763_9HYPO</name>
<protein>
    <submittedName>
        <fullName evidence="1">Uncharacterized protein</fullName>
    </submittedName>
</protein>
<sequence>VHIATGILPSTTLKLPQWVIDLTLGKFCLILRGGPALTRSDLLGAETTATLWEQPTPSQTTAEACVPALTDKGAWSWRLLPLVLDTRGLVLKTHIFLKLFPIV</sequence>
<dbReference type="Proteomes" id="UP000801864">
    <property type="component" value="Unassembled WGS sequence"/>
</dbReference>
<evidence type="ECO:0000313" key="2">
    <source>
        <dbReference type="Proteomes" id="UP000801864"/>
    </source>
</evidence>
<keyword evidence="2" id="KW-1185">Reference proteome</keyword>